<dbReference type="InterPro" id="IPR036259">
    <property type="entry name" value="MFS_trans_sf"/>
</dbReference>
<dbReference type="STRING" id="947013.SAMN04488109_1570"/>
<name>A0A1M5M5P1_9BACT</name>
<feature type="transmembrane region" description="Helical" evidence="8">
    <location>
        <begin position="308"/>
        <end position="326"/>
    </location>
</feature>
<dbReference type="Proteomes" id="UP000184212">
    <property type="component" value="Unassembled WGS sequence"/>
</dbReference>
<dbReference type="Gene3D" id="1.20.1250.20">
    <property type="entry name" value="MFS general substrate transporter like domains"/>
    <property type="match status" value="1"/>
</dbReference>
<feature type="transmembrane region" description="Helical" evidence="8">
    <location>
        <begin position="78"/>
        <end position="98"/>
    </location>
</feature>
<keyword evidence="6 8" id="KW-1133">Transmembrane helix</keyword>
<keyword evidence="3" id="KW-0813">Transport</keyword>
<keyword evidence="4" id="KW-1003">Cell membrane</keyword>
<dbReference type="InterPro" id="IPR004638">
    <property type="entry name" value="EmrB-like"/>
</dbReference>
<dbReference type="CDD" id="cd17503">
    <property type="entry name" value="MFS_LmrB_MDR_like"/>
    <property type="match status" value="1"/>
</dbReference>
<dbReference type="Pfam" id="PF07690">
    <property type="entry name" value="MFS_1"/>
    <property type="match status" value="1"/>
</dbReference>
<feature type="transmembrane region" description="Helical" evidence="8">
    <location>
        <begin position="234"/>
        <end position="252"/>
    </location>
</feature>
<feature type="transmembrane region" description="Helical" evidence="8">
    <location>
        <begin position="338"/>
        <end position="357"/>
    </location>
</feature>
<keyword evidence="11" id="KW-1185">Reference proteome</keyword>
<evidence type="ECO:0000313" key="11">
    <source>
        <dbReference type="Proteomes" id="UP000184212"/>
    </source>
</evidence>
<accession>A0A1M5M5P1</accession>
<dbReference type="InterPro" id="IPR020846">
    <property type="entry name" value="MFS_dom"/>
</dbReference>
<evidence type="ECO:0000256" key="8">
    <source>
        <dbReference type="SAM" id="Phobius"/>
    </source>
</evidence>
<comment type="subcellular location">
    <subcellularLocation>
        <location evidence="1">Cell membrane</location>
        <topology evidence="1">Multi-pass membrane protein</topology>
    </subcellularLocation>
</comment>
<feature type="transmembrane region" description="Helical" evidence="8">
    <location>
        <begin position="138"/>
        <end position="159"/>
    </location>
</feature>
<evidence type="ECO:0000256" key="3">
    <source>
        <dbReference type="ARBA" id="ARBA00022448"/>
    </source>
</evidence>
<evidence type="ECO:0000256" key="1">
    <source>
        <dbReference type="ARBA" id="ARBA00004651"/>
    </source>
</evidence>
<gene>
    <name evidence="10" type="ORF">SAMN04488109_1570</name>
</gene>
<proteinExistence type="inferred from homology"/>
<dbReference type="Gene3D" id="1.20.1720.10">
    <property type="entry name" value="Multidrug resistance protein D"/>
    <property type="match status" value="1"/>
</dbReference>
<evidence type="ECO:0000256" key="4">
    <source>
        <dbReference type="ARBA" id="ARBA00022475"/>
    </source>
</evidence>
<dbReference type="InterPro" id="IPR011701">
    <property type="entry name" value="MFS"/>
</dbReference>
<feature type="transmembrane region" description="Helical" evidence="8">
    <location>
        <begin position="484"/>
        <end position="508"/>
    </location>
</feature>
<evidence type="ECO:0000256" key="2">
    <source>
        <dbReference type="ARBA" id="ARBA00008537"/>
    </source>
</evidence>
<keyword evidence="5 8" id="KW-0812">Transmembrane</keyword>
<organism evidence="10 11">
    <name type="scientific">Chryseolinea serpens</name>
    <dbReference type="NCBI Taxonomy" id="947013"/>
    <lineage>
        <taxon>Bacteria</taxon>
        <taxon>Pseudomonadati</taxon>
        <taxon>Bacteroidota</taxon>
        <taxon>Cytophagia</taxon>
        <taxon>Cytophagales</taxon>
        <taxon>Fulvivirgaceae</taxon>
        <taxon>Chryseolinea</taxon>
    </lineage>
</organism>
<evidence type="ECO:0000256" key="7">
    <source>
        <dbReference type="ARBA" id="ARBA00023136"/>
    </source>
</evidence>
<sequence>MSNQVTGFARTIIVITTISAAIMELIDTSIVNVALADISGNLGATIEDTAWVITAYAIANVIIIPLTGFFAKLFGRKRYYLGSIILFTIASWLCGQAGSLEMLVIWRFVQGIGGGALLSTSQGILFDAFPPEKRAIAGGMFGMGIVLGPTIGPILGGIIVENYHWSLIFNINIPFGIAASLLTMRFVTETDEEKDPNRVKPKIDFAGIAMLAVGIGSLQYVLERGQSDDWFTDNTIVIMTALAAGGLIAFIWRQLTIANPMIQLSLLKNRNLAASNILTFAVGFGLFGSVFIFPVLVQRVLGYTPTDAGLGLVPSAMVAIFIMPIIGKTLSSGTPPLVYVIIGFTCFILHGYTSAMASPDAGLAFFFWPQIFRGFGTACLMVPLINQAVVGLTPQQMPSGIALTNMIRQLGGAFGIAVMNTHITNRFALHRNDLVSNLQPNDPIMIQRLAQTKAGLIQGGVDPVTAVEGSYKILDLAIVKQSYLMAYLDGFILISLFFVCAIPFLFMLRTQKMDKSTLQKVQEESH</sequence>
<evidence type="ECO:0000313" key="10">
    <source>
        <dbReference type="EMBL" id="SHG72576.1"/>
    </source>
</evidence>
<evidence type="ECO:0000256" key="6">
    <source>
        <dbReference type="ARBA" id="ARBA00022989"/>
    </source>
</evidence>
<keyword evidence="7 8" id="KW-0472">Membrane</keyword>
<dbReference type="SUPFAM" id="SSF103473">
    <property type="entry name" value="MFS general substrate transporter"/>
    <property type="match status" value="1"/>
</dbReference>
<dbReference type="NCBIfam" id="TIGR00711">
    <property type="entry name" value="efflux_EmrB"/>
    <property type="match status" value="1"/>
</dbReference>
<evidence type="ECO:0000256" key="5">
    <source>
        <dbReference type="ARBA" id="ARBA00022692"/>
    </source>
</evidence>
<protein>
    <submittedName>
        <fullName evidence="10">MFS transporter, DHA2 family, multidrug resistance protein</fullName>
    </submittedName>
</protein>
<dbReference type="AlphaFoldDB" id="A0A1M5M5P1"/>
<feature type="transmembrane region" description="Helical" evidence="8">
    <location>
        <begin position="273"/>
        <end position="296"/>
    </location>
</feature>
<feature type="transmembrane region" description="Helical" evidence="8">
    <location>
        <begin position="205"/>
        <end position="222"/>
    </location>
</feature>
<evidence type="ECO:0000259" key="9">
    <source>
        <dbReference type="PROSITE" id="PS50850"/>
    </source>
</evidence>
<feature type="transmembrane region" description="Helical" evidence="8">
    <location>
        <begin position="363"/>
        <end position="385"/>
    </location>
</feature>
<feature type="domain" description="Major facilitator superfamily (MFS) profile" evidence="9">
    <location>
        <begin position="13"/>
        <end position="513"/>
    </location>
</feature>
<dbReference type="PRINTS" id="PR01036">
    <property type="entry name" value="TCRTETB"/>
</dbReference>
<feature type="transmembrane region" description="Helical" evidence="8">
    <location>
        <begin position="12"/>
        <end position="35"/>
    </location>
</feature>
<feature type="transmembrane region" description="Helical" evidence="8">
    <location>
        <begin position="165"/>
        <end position="184"/>
    </location>
</feature>
<dbReference type="GO" id="GO:0005886">
    <property type="term" value="C:plasma membrane"/>
    <property type="evidence" value="ECO:0007669"/>
    <property type="project" value="UniProtKB-SubCell"/>
</dbReference>
<comment type="similarity">
    <text evidence="2">Belongs to the major facilitator superfamily. EmrB family.</text>
</comment>
<dbReference type="PANTHER" id="PTHR42718">
    <property type="entry name" value="MAJOR FACILITATOR SUPERFAMILY MULTIDRUG TRANSPORTER MFSC"/>
    <property type="match status" value="1"/>
</dbReference>
<dbReference type="GO" id="GO:0022857">
    <property type="term" value="F:transmembrane transporter activity"/>
    <property type="evidence" value="ECO:0007669"/>
    <property type="project" value="InterPro"/>
</dbReference>
<feature type="transmembrane region" description="Helical" evidence="8">
    <location>
        <begin position="50"/>
        <end position="71"/>
    </location>
</feature>
<dbReference type="PANTHER" id="PTHR42718:SF9">
    <property type="entry name" value="MAJOR FACILITATOR SUPERFAMILY MULTIDRUG TRANSPORTER MFSC"/>
    <property type="match status" value="1"/>
</dbReference>
<reference evidence="10 11" key="1">
    <citation type="submission" date="2016-11" db="EMBL/GenBank/DDBJ databases">
        <authorList>
            <person name="Jaros S."/>
            <person name="Januszkiewicz K."/>
            <person name="Wedrychowicz H."/>
        </authorList>
    </citation>
    <scope>NUCLEOTIDE SEQUENCE [LARGE SCALE GENOMIC DNA]</scope>
    <source>
        <strain evidence="10 11">DSM 24574</strain>
    </source>
</reference>
<dbReference type="PROSITE" id="PS50850">
    <property type="entry name" value="MFS"/>
    <property type="match status" value="1"/>
</dbReference>
<dbReference type="OrthoDB" id="9807274at2"/>
<dbReference type="RefSeq" id="WP_073132528.1">
    <property type="nucleotide sequence ID" value="NZ_FQWQ01000001.1"/>
</dbReference>
<dbReference type="EMBL" id="FQWQ01000001">
    <property type="protein sequence ID" value="SHG72576.1"/>
    <property type="molecule type" value="Genomic_DNA"/>
</dbReference>